<evidence type="ECO:0000256" key="12">
    <source>
        <dbReference type="PROSITE-ProRule" id="PRU01122"/>
    </source>
</evidence>
<dbReference type="Pfam" id="PF02190">
    <property type="entry name" value="LON_substr_bdg"/>
    <property type="match status" value="1"/>
</dbReference>
<accession>A0A8J5I0F9</accession>
<evidence type="ECO:0000259" key="16">
    <source>
        <dbReference type="PROSITE" id="PS51786"/>
    </source>
</evidence>
<comment type="function">
    <text evidence="10 11">ATP-dependent serine protease that mediates the selective degradation of misfolded, unassembled or oxidatively damaged polypeptides as well as certain short-lived regulatory proteins in the mitochondrial matrix. May also have a chaperone function in the assembly of inner membrane protein complexes. Participates in the regulation of mitochondrial gene expression and in the maintenance of the integrity of the mitochondrial genome. Binds to mitochondrial DNA in a site-specific manner.</text>
</comment>
<dbReference type="Gene3D" id="3.40.50.300">
    <property type="entry name" value="P-loop containing nucleotide triphosphate hydrolases"/>
    <property type="match status" value="1"/>
</dbReference>
<feature type="compositionally biased region" description="Polar residues" evidence="15">
    <location>
        <begin position="811"/>
        <end position="841"/>
    </location>
</feature>
<dbReference type="InterPro" id="IPR014721">
    <property type="entry name" value="Ribsml_uS5_D2-typ_fold_subgr"/>
</dbReference>
<dbReference type="GO" id="GO:0005524">
    <property type="term" value="F:ATP binding"/>
    <property type="evidence" value="ECO:0007669"/>
    <property type="project" value="UniProtKB-UniRule"/>
</dbReference>
<dbReference type="InterPro" id="IPR027065">
    <property type="entry name" value="Lon_Prtase"/>
</dbReference>
<reference evidence="18 19" key="1">
    <citation type="submission" date="2020-08" db="EMBL/GenBank/DDBJ databases">
        <title>Plant Genome Project.</title>
        <authorList>
            <person name="Zhang R.-G."/>
        </authorList>
    </citation>
    <scope>NUCLEOTIDE SEQUENCE [LARGE SCALE GENOMIC DNA]</scope>
    <source>
        <tissue evidence="18">Rhizome</tissue>
    </source>
</reference>
<keyword evidence="5 11" id="KW-0720">Serine protease</keyword>
<dbReference type="GO" id="GO:0043565">
    <property type="term" value="F:sequence-specific DNA binding"/>
    <property type="evidence" value="ECO:0007669"/>
    <property type="project" value="UniProtKB-UniRule"/>
</dbReference>
<evidence type="ECO:0000313" key="19">
    <source>
        <dbReference type="Proteomes" id="UP000734854"/>
    </source>
</evidence>
<comment type="subunit">
    <text evidence="11">Homohexamer or homoheptamer. Organized in a ring with a central cavity.</text>
</comment>
<evidence type="ECO:0000256" key="8">
    <source>
        <dbReference type="ARBA" id="ARBA00023128"/>
    </source>
</evidence>
<comment type="subcellular location">
    <subcellularLocation>
        <location evidence="1 11">Mitochondrion matrix</location>
    </subcellularLocation>
</comment>
<evidence type="ECO:0000256" key="15">
    <source>
        <dbReference type="SAM" id="MobiDB-lite"/>
    </source>
</evidence>
<dbReference type="InterPro" id="IPR003593">
    <property type="entry name" value="AAA+_ATPase"/>
</dbReference>
<feature type="domain" description="Lon N-terminal" evidence="17">
    <location>
        <begin position="115"/>
        <end position="324"/>
    </location>
</feature>
<dbReference type="HAMAP" id="MF_03120">
    <property type="entry name" value="lonm_euk"/>
    <property type="match status" value="1"/>
</dbReference>
<gene>
    <name evidence="18" type="ORF">ZIOFF_003075</name>
</gene>
<dbReference type="InterPro" id="IPR003111">
    <property type="entry name" value="Lon_prtase_N"/>
</dbReference>
<dbReference type="GO" id="GO:0004252">
    <property type="term" value="F:serine-type endopeptidase activity"/>
    <property type="evidence" value="ECO:0007669"/>
    <property type="project" value="UniProtKB-UniRule"/>
</dbReference>
<dbReference type="Gene3D" id="3.30.230.10">
    <property type="match status" value="1"/>
</dbReference>
<dbReference type="Gene3D" id="1.20.58.1480">
    <property type="match status" value="1"/>
</dbReference>
<dbReference type="EMBL" id="JACMSC010000001">
    <property type="protein sequence ID" value="KAG6537972.1"/>
    <property type="molecule type" value="Genomic_DNA"/>
</dbReference>
<feature type="domain" description="Lon proteolytic" evidence="16">
    <location>
        <begin position="874"/>
        <end position="1058"/>
    </location>
</feature>
<evidence type="ECO:0000256" key="1">
    <source>
        <dbReference type="ARBA" id="ARBA00004305"/>
    </source>
</evidence>
<dbReference type="InterPro" id="IPR054594">
    <property type="entry name" value="Lon_lid"/>
</dbReference>
<dbReference type="InterPro" id="IPR008268">
    <property type="entry name" value="Peptidase_S16_AS"/>
</dbReference>
<comment type="caution">
    <text evidence="18">The sequence shown here is derived from an EMBL/GenBank/DDBJ whole genome shotgun (WGS) entry which is preliminary data.</text>
</comment>
<keyword evidence="14" id="KW-0175">Coiled coil</keyword>
<evidence type="ECO:0000256" key="2">
    <source>
        <dbReference type="ARBA" id="ARBA00022670"/>
    </source>
</evidence>
<dbReference type="GO" id="GO:0005759">
    <property type="term" value="C:mitochondrial matrix"/>
    <property type="evidence" value="ECO:0007669"/>
    <property type="project" value="UniProtKB-SubCell"/>
</dbReference>
<proteinExistence type="inferred from homology"/>
<dbReference type="InterPro" id="IPR046336">
    <property type="entry name" value="Lon_prtase_N_sf"/>
</dbReference>
<dbReference type="SMART" id="SM00382">
    <property type="entry name" value="AAA"/>
    <property type="match status" value="1"/>
</dbReference>
<dbReference type="Gene3D" id="1.20.5.5270">
    <property type="match status" value="1"/>
</dbReference>
<dbReference type="FunFam" id="1.20.5.5270:FF:000001">
    <property type="entry name" value="Lon protease homolog, mitochondrial"/>
    <property type="match status" value="1"/>
</dbReference>
<evidence type="ECO:0000256" key="9">
    <source>
        <dbReference type="ARBA" id="ARBA00050665"/>
    </source>
</evidence>
<dbReference type="InterPro" id="IPR027417">
    <property type="entry name" value="P-loop_NTPase"/>
</dbReference>
<dbReference type="InterPro" id="IPR008269">
    <property type="entry name" value="Lon_proteolytic"/>
</dbReference>
<keyword evidence="4 11" id="KW-0378">Hydrolase</keyword>
<keyword evidence="7 11" id="KW-0238">DNA-binding</keyword>
<dbReference type="GO" id="GO:0016887">
    <property type="term" value="F:ATP hydrolysis activity"/>
    <property type="evidence" value="ECO:0007669"/>
    <property type="project" value="UniProtKB-UniRule"/>
</dbReference>
<evidence type="ECO:0000256" key="13">
    <source>
        <dbReference type="RuleBase" id="RU000591"/>
    </source>
</evidence>
<dbReference type="GO" id="GO:0006515">
    <property type="term" value="P:protein quality control for misfolded or incompletely synthesized proteins"/>
    <property type="evidence" value="ECO:0007669"/>
    <property type="project" value="UniProtKB-UniRule"/>
</dbReference>
<dbReference type="InterPro" id="IPR004815">
    <property type="entry name" value="Lon_bac/euk-typ"/>
</dbReference>
<keyword evidence="6 11" id="KW-0067">ATP-binding</keyword>
<dbReference type="CDD" id="cd19500">
    <property type="entry name" value="RecA-like_Lon"/>
    <property type="match status" value="1"/>
</dbReference>
<sequence length="1064" mass="117759">MLKVLSSPHVRGRLHSLPGKRPASIVNVGEGRSPLPRLLRSLTDQQGRSPVFWRKAFFCSKSGDGSEPPPDAKAAEEVDAIASIDAEGGAFEEAESKASSAIVSTNPRPEDYMSVVALPLPHRPLFPGFYMPIYVKDSKLMDALKENQKRSVSYAGAFLLKADPEIDSSSGSESDKSVYDLKGKELFKRLHEIGTLAQITSIQGDQVVLIGYRRLRITEMVDEEPLTVKVDHLKENSYDKDDDVIRATAFEVISTLRDVLKTSSLWRDHIQSYTQHIGEFNYPRLADFGAAISGANKLLCQQVLEELDVYKRLKLTLELLKKEMEISKIQESIAKAIEEKVSGEQRRYLLNEQLKAIKKELGMEADDKTALTAKFRERLEPNKDKCPQHVLQVIEEELTKLQFLEASSSEFNVTRNYLDWLTSMPWGNYSAENFDVHHAQKILDEDHYGLSDVKERILEFIAVGKLRGISQDGKLFLSSLLEALCSWYNSQQRTSLVRLWGCRTQPLVVGNDLAQPWATTLRNHGQRPCVTASNDLVRPQATTLCGRKIICLSGPPGVGKTSIGRSIARALNRKFYRFSVGGLADVAEIKGHRRTYIGAMPGKMVQCLKNVGTANPLVLIDEIDKLGKGHAGDPASALLELLDPEQNINFLDHYLDVPIDLSKVLFVCTANVIEMIPNPLLDRMENIALAGYITDEKMHIARDYLEKTTREACGIKLEQVEVTDAALLSLIENYCREAGVRNLQKHIEKIYRKIALQLVRRGVTNEDSSQKEDSQESSNLSKVSTEIVGDSQIGKDTNAPTSSVEALKSFTEPNQAESGPSVTENSSSQEVNQETTDANESVISKTSDKIIIDASNLADFVGKPVFHAERIFDETPVGVVMGLAWTALGGSTLYIETTIVEQGDGKGALHLTGQLGDVMKESAQIAHTVARAIFLEKEPENNFFGNSKIHLHVPAGATPKDGPSAGCTMITSMLSLAMNKPVRKDLAMTGEVTLTGRILPIGGVKEKTIAARRSNVKTIIFPSANRRDFDELADNVKEGLEVHFVDNYNQIYEIAFASEHDDAK</sequence>
<dbReference type="NCBIfam" id="TIGR00763">
    <property type="entry name" value="lon"/>
    <property type="match status" value="1"/>
</dbReference>
<comment type="similarity">
    <text evidence="11 12 13">Belongs to the peptidase S16 family.</text>
</comment>
<keyword evidence="8 11" id="KW-0496">Mitochondrion</keyword>
<dbReference type="SMART" id="SM00464">
    <property type="entry name" value="LON"/>
    <property type="match status" value="1"/>
</dbReference>
<dbReference type="SUPFAM" id="SSF54211">
    <property type="entry name" value="Ribosomal protein S5 domain 2-like"/>
    <property type="match status" value="1"/>
</dbReference>
<keyword evidence="19" id="KW-1185">Reference proteome</keyword>
<dbReference type="FunFam" id="2.30.130.40:FF:000007">
    <property type="entry name" value="Lon protease homolog, mitochondrial"/>
    <property type="match status" value="1"/>
</dbReference>
<dbReference type="InterPro" id="IPR027503">
    <property type="entry name" value="Lonm_euk"/>
</dbReference>
<dbReference type="InterPro" id="IPR020568">
    <property type="entry name" value="Ribosomal_Su5_D2-typ_SF"/>
</dbReference>
<evidence type="ECO:0000313" key="18">
    <source>
        <dbReference type="EMBL" id="KAG6537972.1"/>
    </source>
</evidence>
<dbReference type="AlphaFoldDB" id="A0A8J5I0F9"/>
<keyword evidence="3 11" id="KW-0547">Nucleotide-binding</keyword>
<evidence type="ECO:0000256" key="7">
    <source>
        <dbReference type="ARBA" id="ARBA00023125"/>
    </source>
</evidence>
<dbReference type="Proteomes" id="UP000734854">
    <property type="component" value="Unassembled WGS sequence"/>
</dbReference>
<dbReference type="PANTHER" id="PTHR43718">
    <property type="entry name" value="LON PROTEASE"/>
    <property type="match status" value="1"/>
</dbReference>
<dbReference type="PROSITE" id="PS51787">
    <property type="entry name" value="LON_N"/>
    <property type="match status" value="1"/>
</dbReference>
<dbReference type="Pfam" id="PF05362">
    <property type="entry name" value="Lon_C"/>
    <property type="match status" value="1"/>
</dbReference>
<dbReference type="GO" id="GO:0070407">
    <property type="term" value="P:oxidation-dependent protein catabolic process"/>
    <property type="evidence" value="ECO:0007669"/>
    <property type="project" value="UniProtKB-UniRule"/>
</dbReference>
<organism evidence="18 19">
    <name type="scientific">Zingiber officinale</name>
    <name type="common">Ginger</name>
    <name type="synonym">Amomum zingiber</name>
    <dbReference type="NCBI Taxonomy" id="94328"/>
    <lineage>
        <taxon>Eukaryota</taxon>
        <taxon>Viridiplantae</taxon>
        <taxon>Streptophyta</taxon>
        <taxon>Embryophyta</taxon>
        <taxon>Tracheophyta</taxon>
        <taxon>Spermatophyta</taxon>
        <taxon>Magnoliopsida</taxon>
        <taxon>Liliopsida</taxon>
        <taxon>Zingiberales</taxon>
        <taxon>Zingiberaceae</taxon>
        <taxon>Zingiber</taxon>
    </lineage>
</organism>
<dbReference type="InterPro" id="IPR003959">
    <property type="entry name" value="ATPase_AAA_core"/>
</dbReference>
<dbReference type="FunFam" id="3.40.50.300:FF:000021">
    <property type="entry name" value="Lon protease homolog"/>
    <property type="match status" value="1"/>
</dbReference>
<dbReference type="FunFam" id="3.30.230.10:FF:000015">
    <property type="entry name" value="Lon protease homolog, mitochondrial"/>
    <property type="match status" value="1"/>
</dbReference>
<dbReference type="Gene3D" id="2.30.130.40">
    <property type="entry name" value="LON domain-like"/>
    <property type="match status" value="1"/>
</dbReference>
<dbReference type="SUPFAM" id="SSF52540">
    <property type="entry name" value="P-loop containing nucleoside triphosphate hydrolases"/>
    <property type="match status" value="1"/>
</dbReference>
<dbReference type="FunFam" id="1.20.58.1480:FF:000006">
    <property type="entry name" value="Lon protease homolog, mitochondrial"/>
    <property type="match status" value="1"/>
</dbReference>
<dbReference type="PANTHER" id="PTHR43718:SF2">
    <property type="entry name" value="LON PROTEASE HOMOLOG, MITOCHONDRIAL"/>
    <property type="match status" value="1"/>
</dbReference>
<dbReference type="PRINTS" id="PR00830">
    <property type="entry name" value="ENDOLAPTASE"/>
</dbReference>
<feature type="compositionally biased region" description="Polar residues" evidence="15">
    <location>
        <begin position="794"/>
        <end position="804"/>
    </location>
</feature>
<dbReference type="GO" id="GO:0003697">
    <property type="term" value="F:single-stranded DNA binding"/>
    <property type="evidence" value="ECO:0007669"/>
    <property type="project" value="TreeGrafter"/>
</dbReference>
<dbReference type="Pfam" id="PF22667">
    <property type="entry name" value="Lon_lid"/>
    <property type="match status" value="1"/>
</dbReference>
<evidence type="ECO:0000256" key="3">
    <source>
        <dbReference type="ARBA" id="ARBA00022741"/>
    </source>
</evidence>
<dbReference type="GO" id="GO:0034599">
    <property type="term" value="P:cellular response to oxidative stress"/>
    <property type="evidence" value="ECO:0007669"/>
    <property type="project" value="UniProtKB-UniRule"/>
</dbReference>
<dbReference type="GO" id="GO:0007005">
    <property type="term" value="P:mitochondrion organization"/>
    <property type="evidence" value="ECO:0007669"/>
    <property type="project" value="TreeGrafter"/>
</dbReference>
<feature type="region of interest" description="Disordered" evidence="15">
    <location>
        <begin position="1"/>
        <end position="29"/>
    </location>
</feature>
<dbReference type="PROSITE" id="PS51786">
    <property type="entry name" value="LON_PROTEOLYTIC"/>
    <property type="match status" value="1"/>
</dbReference>
<feature type="active site" evidence="11 12">
    <location>
        <position position="964"/>
    </location>
</feature>
<evidence type="ECO:0000256" key="5">
    <source>
        <dbReference type="ARBA" id="ARBA00022825"/>
    </source>
</evidence>
<dbReference type="GO" id="GO:0004176">
    <property type="term" value="F:ATP-dependent peptidase activity"/>
    <property type="evidence" value="ECO:0007669"/>
    <property type="project" value="UniProtKB-UniRule"/>
</dbReference>
<keyword evidence="2 11" id="KW-0645">Protease</keyword>
<dbReference type="GO" id="GO:0051131">
    <property type="term" value="P:chaperone-mediated protein complex assembly"/>
    <property type="evidence" value="ECO:0007669"/>
    <property type="project" value="UniProtKB-UniRule"/>
</dbReference>
<evidence type="ECO:0000256" key="11">
    <source>
        <dbReference type="HAMAP-Rule" id="MF_03120"/>
    </source>
</evidence>
<dbReference type="FunFam" id="1.10.8.60:FF:000080">
    <property type="entry name" value="Lon protease homolog, mitochondrial"/>
    <property type="match status" value="1"/>
</dbReference>
<comment type="catalytic activity">
    <reaction evidence="9 11">
        <text>Hydrolysis of proteins in presence of ATP.</text>
        <dbReference type="EC" id="3.4.21.53"/>
    </reaction>
</comment>
<feature type="region of interest" description="Disordered" evidence="15">
    <location>
        <begin position="763"/>
        <end position="841"/>
    </location>
</feature>
<dbReference type="SUPFAM" id="SSF88697">
    <property type="entry name" value="PUA domain-like"/>
    <property type="match status" value="1"/>
</dbReference>
<dbReference type="Pfam" id="PF00004">
    <property type="entry name" value="AAA"/>
    <property type="match status" value="1"/>
</dbReference>
<feature type="active site" evidence="11 12">
    <location>
        <position position="1007"/>
    </location>
</feature>
<protein>
    <recommendedName>
        <fullName evidence="11">Lon protease homolog, mitochondrial</fullName>
        <ecNumber evidence="11">3.4.21.53</ecNumber>
    </recommendedName>
</protein>
<feature type="coiled-coil region" evidence="14">
    <location>
        <begin position="310"/>
        <end position="339"/>
    </location>
</feature>
<evidence type="ECO:0000259" key="17">
    <source>
        <dbReference type="PROSITE" id="PS51787"/>
    </source>
</evidence>
<evidence type="ECO:0000256" key="6">
    <source>
        <dbReference type="ARBA" id="ARBA00022840"/>
    </source>
</evidence>
<evidence type="ECO:0000256" key="4">
    <source>
        <dbReference type="ARBA" id="ARBA00022801"/>
    </source>
</evidence>
<evidence type="ECO:0000256" key="14">
    <source>
        <dbReference type="SAM" id="Coils"/>
    </source>
</evidence>
<name>A0A8J5I0F9_ZINOF</name>
<dbReference type="InterPro" id="IPR015947">
    <property type="entry name" value="PUA-like_sf"/>
</dbReference>
<dbReference type="EC" id="3.4.21.53" evidence="11"/>
<dbReference type="Gene3D" id="1.10.8.60">
    <property type="match status" value="1"/>
</dbReference>
<dbReference type="PROSITE" id="PS01046">
    <property type="entry name" value="LON_SER"/>
    <property type="match status" value="1"/>
</dbReference>
<feature type="binding site" evidence="11">
    <location>
        <begin position="554"/>
        <end position="561"/>
    </location>
    <ligand>
        <name>ATP</name>
        <dbReference type="ChEBI" id="CHEBI:30616"/>
    </ligand>
</feature>
<evidence type="ECO:0000256" key="10">
    <source>
        <dbReference type="ARBA" id="ARBA00058071"/>
    </source>
</evidence>